<feature type="transmembrane region" description="Helical" evidence="9">
    <location>
        <begin position="22"/>
        <end position="43"/>
    </location>
</feature>
<dbReference type="InterPro" id="IPR017452">
    <property type="entry name" value="GPCR_Rhodpsn_7TM"/>
</dbReference>
<evidence type="ECO:0000256" key="3">
    <source>
        <dbReference type="ARBA" id="ARBA00022692"/>
    </source>
</evidence>
<comment type="subcellular location">
    <subcellularLocation>
        <location evidence="1">Cell membrane</location>
        <topology evidence="1">Multi-pass membrane protein</topology>
    </subcellularLocation>
</comment>
<feature type="transmembrane region" description="Helical" evidence="9">
    <location>
        <begin position="173"/>
        <end position="198"/>
    </location>
</feature>
<feature type="transmembrane region" description="Helical" evidence="9">
    <location>
        <begin position="55"/>
        <end position="77"/>
    </location>
</feature>
<feature type="domain" description="G-protein coupled receptors family 1 profile" evidence="10">
    <location>
        <begin position="34"/>
        <end position="288"/>
    </location>
</feature>
<dbReference type="EMBL" id="CAJNOJ010000402">
    <property type="protein sequence ID" value="CAF1435081.1"/>
    <property type="molecule type" value="Genomic_DNA"/>
</dbReference>
<keyword evidence="7" id="KW-0675">Receptor</keyword>
<feature type="transmembrane region" description="Helical" evidence="9">
    <location>
        <begin position="230"/>
        <end position="253"/>
    </location>
</feature>
<evidence type="ECO:0000256" key="8">
    <source>
        <dbReference type="ARBA" id="ARBA00023224"/>
    </source>
</evidence>
<evidence type="ECO:0000313" key="12">
    <source>
        <dbReference type="Proteomes" id="UP000663852"/>
    </source>
</evidence>
<keyword evidence="5" id="KW-0297">G-protein coupled receptor</keyword>
<comment type="caution">
    <text evidence="11">The sequence shown here is derived from an EMBL/GenBank/DDBJ whole genome shotgun (WGS) entry which is preliminary data.</text>
</comment>
<dbReference type="OrthoDB" id="10055534at2759"/>
<evidence type="ECO:0000256" key="4">
    <source>
        <dbReference type="ARBA" id="ARBA00022989"/>
    </source>
</evidence>
<dbReference type="InterPro" id="IPR050569">
    <property type="entry name" value="TAAR"/>
</dbReference>
<evidence type="ECO:0000256" key="9">
    <source>
        <dbReference type="SAM" id="Phobius"/>
    </source>
</evidence>
<keyword evidence="6 9" id="KW-0472">Membrane</keyword>
<evidence type="ECO:0000259" key="10">
    <source>
        <dbReference type="PROSITE" id="PS50262"/>
    </source>
</evidence>
<gene>
    <name evidence="11" type="ORF">EDS130_LOCUS38466</name>
</gene>
<accession>A0A815NQ05</accession>
<proteinExistence type="predicted"/>
<evidence type="ECO:0000256" key="6">
    <source>
        <dbReference type="ARBA" id="ARBA00023136"/>
    </source>
</evidence>
<dbReference type="Gene3D" id="1.20.1070.10">
    <property type="entry name" value="Rhodopsin 7-helix transmembrane proteins"/>
    <property type="match status" value="1"/>
</dbReference>
<evidence type="ECO:0000256" key="2">
    <source>
        <dbReference type="ARBA" id="ARBA00022475"/>
    </source>
</evidence>
<evidence type="ECO:0000256" key="1">
    <source>
        <dbReference type="ARBA" id="ARBA00004651"/>
    </source>
</evidence>
<keyword evidence="4 9" id="KW-1133">Transmembrane helix</keyword>
<evidence type="ECO:0000313" key="11">
    <source>
        <dbReference type="EMBL" id="CAF1435081.1"/>
    </source>
</evidence>
<dbReference type="GO" id="GO:0005886">
    <property type="term" value="C:plasma membrane"/>
    <property type="evidence" value="ECO:0007669"/>
    <property type="project" value="UniProtKB-SubCell"/>
</dbReference>
<evidence type="ECO:0000256" key="5">
    <source>
        <dbReference type="ARBA" id="ARBA00023040"/>
    </source>
</evidence>
<protein>
    <recommendedName>
        <fullName evidence="10">G-protein coupled receptors family 1 profile domain-containing protein</fullName>
    </recommendedName>
</protein>
<dbReference type="PANTHER" id="PTHR24249">
    <property type="entry name" value="HISTAMINE RECEPTOR-RELATED G-PROTEIN COUPLED RECEPTOR"/>
    <property type="match status" value="1"/>
</dbReference>
<evidence type="ECO:0000256" key="7">
    <source>
        <dbReference type="ARBA" id="ARBA00023170"/>
    </source>
</evidence>
<keyword evidence="2" id="KW-1003">Cell membrane</keyword>
<reference evidence="11" key="1">
    <citation type="submission" date="2021-02" db="EMBL/GenBank/DDBJ databases">
        <authorList>
            <person name="Nowell W R."/>
        </authorList>
    </citation>
    <scope>NUCLEOTIDE SEQUENCE</scope>
</reference>
<dbReference type="Proteomes" id="UP000663852">
    <property type="component" value="Unassembled WGS sequence"/>
</dbReference>
<feature type="transmembrane region" description="Helical" evidence="9">
    <location>
        <begin position="97"/>
        <end position="115"/>
    </location>
</feature>
<dbReference type="AlphaFoldDB" id="A0A815NQ05"/>
<feature type="transmembrane region" description="Helical" evidence="9">
    <location>
        <begin position="259"/>
        <end position="282"/>
    </location>
</feature>
<feature type="transmembrane region" description="Helical" evidence="9">
    <location>
        <begin position="136"/>
        <end position="161"/>
    </location>
</feature>
<sequence length="310" mass="36428">MTELNNTLTPVVIESWFIPLDIIPMFALILTIIFDCIFLILIIFDKACHTLQMMFIAYTCFAQLLTSINMTWVYIFLLENDLKQLQYYNSMCLFRGYFTPASCAMMIHSFTLQTFHRYMTAVYPTHLFWQLIRTQLFLMCISFVFCLLFPLIPLLTGYIVYNVYNQNCEILFSFNFGVIWISSCTYNVPVVIIIFLYFRLVLYAKSINNVATAVNVFFRAQRELKMVKQIVILVSMLLIFGVPYVTFIFTSFFTNIPLYHYRISHVFVVLPYPILLATLFYFTEPLKDSLRKLFSGRRNLTGLSTTLTNR</sequence>
<dbReference type="SUPFAM" id="SSF81321">
    <property type="entry name" value="Family A G protein-coupled receptor-like"/>
    <property type="match status" value="1"/>
</dbReference>
<dbReference type="GO" id="GO:0004930">
    <property type="term" value="F:G protein-coupled receptor activity"/>
    <property type="evidence" value="ECO:0007669"/>
    <property type="project" value="UniProtKB-KW"/>
</dbReference>
<name>A0A815NQ05_ADIRI</name>
<keyword evidence="8" id="KW-0807">Transducer</keyword>
<dbReference type="CDD" id="cd00637">
    <property type="entry name" value="7tm_classA_rhodopsin-like"/>
    <property type="match status" value="1"/>
</dbReference>
<keyword evidence="3 9" id="KW-0812">Transmembrane</keyword>
<dbReference type="PROSITE" id="PS50262">
    <property type="entry name" value="G_PROTEIN_RECEP_F1_2"/>
    <property type="match status" value="1"/>
</dbReference>
<organism evidence="11 12">
    <name type="scientific">Adineta ricciae</name>
    <name type="common">Rotifer</name>
    <dbReference type="NCBI Taxonomy" id="249248"/>
    <lineage>
        <taxon>Eukaryota</taxon>
        <taxon>Metazoa</taxon>
        <taxon>Spiralia</taxon>
        <taxon>Gnathifera</taxon>
        <taxon>Rotifera</taxon>
        <taxon>Eurotatoria</taxon>
        <taxon>Bdelloidea</taxon>
        <taxon>Adinetida</taxon>
        <taxon>Adinetidae</taxon>
        <taxon>Adineta</taxon>
    </lineage>
</organism>